<keyword evidence="4" id="KW-0804">Transcription</keyword>
<dbReference type="InterPro" id="IPR029016">
    <property type="entry name" value="GAF-like_dom_sf"/>
</dbReference>
<dbReference type="GO" id="GO:0006071">
    <property type="term" value="P:glycerol metabolic process"/>
    <property type="evidence" value="ECO:0007669"/>
    <property type="project" value="UniProtKB-KW"/>
</dbReference>
<dbReference type="FunFam" id="1.10.10.10:FF:000056">
    <property type="entry name" value="IclR family transcriptional regulator"/>
    <property type="match status" value="1"/>
</dbReference>
<dbReference type="InterPro" id="IPR014757">
    <property type="entry name" value="Tscrpt_reg_IclR_C"/>
</dbReference>
<name>A0A076EX49_RHOOP</name>
<dbReference type="Pfam" id="PF09339">
    <property type="entry name" value="HTH_IclR"/>
    <property type="match status" value="1"/>
</dbReference>
<proteinExistence type="predicted"/>
<geneLocation type="plasmid" evidence="10 11">
    <name>pPDG1</name>
</geneLocation>
<feature type="domain" description="IclR-ED" evidence="9">
    <location>
        <begin position="87"/>
        <end position="272"/>
    </location>
</feature>
<dbReference type="InterPro" id="IPR036390">
    <property type="entry name" value="WH_DNA-bd_sf"/>
</dbReference>
<dbReference type="GO" id="GO:0045892">
    <property type="term" value="P:negative regulation of DNA-templated transcription"/>
    <property type="evidence" value="ECO:0007669"/>
    <property type="project" value="TreeGrafter"/>
</dbReference>
<dbReference type="PROSITE" id="PS51078">
    <property type="entry name" value="ICLR_ED"/>
    <property type="match status" value="1"/>
</dbReference>
<evidence type="ECO:0000256" key="4">
    <source>
        <dbReference type="ARBA" id="ARBA00023163"/>
    </source>
</evidence>
<dbReference type="SUPFAM" id="SSF55781">
    <property type="entry name" value="GAF domain-like"/>
    <property type="match status" value="1"/>
</dbReference>
<gene>
    <name evidence="10" type="ORF">EP51_40725</name>
</gene>
<evidence type="ECO:0000259" key="8">
    <source>
        <dbReference type="PROSITE" id="PS51077"/>
    </source>
</evidence>
<feature type="domain" description="HTH iclR-type" evidence="8">
    <location>
        <begin position="26"/>
        <end position="86"/>
    </location>
</feature>
<evidence type="ECO:0000256" key="6">
    <source>
        <dbReference type="ARBA" id="ARBA00070406"/>
    </source>
</evidence>
<reference evidence="10 11" key="1">
    <citation type="submission" date="2014-07" db="EMBL/GenBank/DDBJ databases">
        <title>Genome Sequence of Rhodococcus opacus Strain R7, a Biodegrader of Mono- and Polycyclic Aromatic Hydrocarbons.</title>
        <authorList>
            <person name="Di Gennaro P."/>
            <person name="Zampolli J."/>
            <person name="Presti I."/>
            <person name="Cappelletti M."/>
            <person name="D'Ursi P."/>
            <person name="Orro A."/>
            <person name="Mezzelani A."/>
            <person name="Milanesi L."/>
        </authorList>
    </citation>
    <scope>NUCLEOTIDE SEQUENCE [LARGE SCALE GENOMIC DNA]</scope>
    <source>
        <strain evidence="10 11">R7</strain>
        <plasmid evidence="10">pPDG1</plasmid>
    </source>
</reference>
<sequence>MTRARSAADGIPSSTPVRPARPKDAVQSLERAIAVLTTFDREHRDLTLTEVADRCRLPRSAARRFLHTLVELGFVEVSGRKFTLTPQVLELGYANLSRFTLADVCQPHLEALARNLGTSASVTVLEGPDIRYVSRVDVASGMSVSLKAGSRLPARRTAAGQVLLAALPESELDRHLDVTATQDSHPALAKDERNRLERELDIIRRQGWAFADQVLDVGVQALAVPLRSRTGRNVGALTVSMYQTHEPARTLVPRYLPPLLETAGRISLELRAGIEI</sequence>
<keyword evidence="2" id="KW-0805">Transcription regulation</keyword>
<feature type="region of interest" description="Disordered" evidence="7">
    <location>
        <begin position="1"/>
        <end position="23"/>
    </location>
</feature>
<evidence type="ECO:0000256" key="5">
    <source>
        <dbReference type="ARBA" id="ARBA00058938"/>
    </source>
</evidence>
<dbReference type="Proteomes" id="UP000028488">
    <property type="component" value="Plasmid pPDG1"/>
</dbReference>
<dbReference type="SMART" id="SM00346">
    <property type="entry name" value="HTH_ICLR"/>
    <property type="match status" value="1"/>
</dbReference>
<protein>
    <recommendedName>
        <fullName evidence="6">Glycerol operon regulatory protein</fullName>
    </recommendedName>
</protein>
<dbReference type="InterPro" id="IPR036388">
    <property type="entry name" value="WH-like_DNA-bd_sf"/>
</dbReference>
<organism evidence="10 11">
    <name type="scientific">Rhodococcus opacus</name>
    <name type="common">Nocardia opaca</name>
    <dbReference type="NCBI Taxonomy" id="37919"/>
    <lineage>
        <taxon>Bacteria</taxon>
        <taxon>Bacillati</taxon>
        <taxon>Actinomycetota</taxon>
        <taxon>Actinomycetes</taxon>
        <taxon>Mycobacteriales</taxon>
        <taxon>Nocardiaceae</taxon>
        <taxon>Rhodococcus</taxon>
    </lineage>
</organism>
<keyword evidence="1" id="KW-0319">Glycerol metabolism</keyword>
<dbReference type="RefSeq" id="WP_128642974.1">
    <property type="nucleotide sequence ID" value="NZ_CP008948.1"/>
</dbReference>
<evidence type="ECO:0000313" key="10">
    <source>
        <dbReference type="EMBL" id="AII10570.1"/>
    </source>
</evidence>
<comment type="function">
    <text evidence="5">May be an activator protein for the gylABX operon.</text>
</comment>
<dbReference type="PANTHER" id="PTHR30136">
    <property type="entry name" value="HELIX-TURN-HELIX TRANSCRIPTIONAL REGULATOR, ICLR FAMILY"/>
    <property type="match status" value="1"/>
</dbReference>
<evidence type="ECO:0000313" key="11">
    <source>
        <dbReference type="Proteomes" id="UP000028488"/>
    </source>
</evidence>
<dbReference type="Gene3D" id="1.10.10.10">
    <property type="entry name" value="Winged helix-like DNA-binding domain superfamily/Winged helix DNA-binding domain"/>
    <property type="match status" value="1"/>
</dbReference>
<evidence type="ECO:0000256" key="2">
    <source>
        <dbReference type="ARBA" id="ARBA00023015"/>
    </source>
</evidence>
<accession>A0A076EX49</accession>
<dbReference type="InterPro" id="IPR050707">
    <property type="entry name" value="HTH_MetabolicPath_Reg"/>
</dbReference>
<dbReference type="PANTHER" id="PTHR30136:SF34">
    <property type="entry name" value="TRANSCRIPTIONAL REGULATOR"/>
    <property type="match status" value="1"/>
</dbReference>
<evidence type="ECO:0000256" key="1">
    <source>
        <dbReference type="ARBA" id="ARBA00022798"/>
    </source>
</evidence>
<evidence type="ECO:0000256" key="3">
    <source>
        <dbReference type="ARBA" id="ARBA00023125"/>
    </source>
</evidence>
<dbReference type="PROSITE" id="PS51077">
    <property type="entry name" value="HTH_ICLR"/>
    <property type="match status" value="1"/>
</dbReference>
<dbReference type="GO" id="GO:0003700">
    <property type="term" value="F:DNA-binding transcription factor activity"/>
    <property type="evidence" value="ECO:0007669"/>
    <property type="project" value="TreeGrafter"/>
</dbReference>
<keyword evidence="3" id="KW-0238">DNA-binding</keyword>
<dbReference type="GO" id="GO:0003677">
    <property type="term" value="F:DNA binding"/>
    <property type="evidence" value="ECO:0007669"/>
    <property type="project" value="UniProtKB-KW"/>
</dbReference>
<dbReference type="InterPro" id="IPR005471">
    <property type="entry name" value="Tscrpt_reg_IclR_N"/>
</dbReference>
<dbReference type="SUPFAM" id="SSF46785">
    <property type="entry name" value="Winged helix' DNA-binding domain"/>
    <property type="match status" value="1"/>
</dbReference>
<dbReference type="Gene3D" id="3.30.450.40">
    <property type="match status" value="1"/>
</dbReference>
<evidence type="ECO:0000256" key="7">
    <source>
        <dbReference type="SAM" id="MobiDB-lite"/>
    </source>
</evidence>
<dbReference type="AlphaFoldDB" id="A0A076EX49"/>
<dbReference type="Pfam" id="PF01614">
    <property type="entry name" value="IclR_C"/>
    <property type="match status" value="1"/>
</dbReference>
<dbReference type="EMBL" id="CP008948">
    <property type="protein sequence ID" value="AII10570.1"/>
    <property type="molecule type" value="Genomic_DNA"/>
</dbReference>
<evidence type="ECO:0000259" key="9">
    <source>
        <dbReference type="PROSITE" id="PS51078"/>
    </source>
</evidence>
<keyword evidence="10" id="KW-0614">Plasmid</keyword>